<dbReference type="Proteomes" id="UP000324974">
    <property type="component" value="Chromosome"/>
</dbReference>
<dbReference type="EMBL" id="CP042425">
    <property type="protein sequence ID" value="QEL13865.1"/>
    <property type="molecule type" value="Genomic_DNA"/>
</dbReference>
<evidence type="ECO:0000313" key="3">
    <source>
        <dbReference type="Proteomes" id="UP000324974"/>
    </source>
</evidence>
<evidence type="ECO:0000313" key="2">
    <source>
        <dbReference type="EMBL" id="QEL13865.1"/>
    </source>
</evidence>
<keyword evidence="3" id="KW-1185">Reference proteome</keyword>
<dbReference type="KEGG" id="lrs:PX52LOC_00723"/>
<feature type="region of interest" description="Disordered" evidence="1">
    <location>
        <begin position="403"/>
        <end position="426"/>
    </location>
</feature>
<reference evidence="3" key="1">
    <citation type="submission" date="2019-08" db="EMBL/GenBank/DDBJ databases">
        <title>Limnoglobus roseus gen. nov., sp. nov., a novel freshwater planctomycete with a giant genome from the family Gemmataceae.</title>
        <authorList>
            <person name="Kulichevskaya I.S."/>
            <person name="Naumoff D.G."/>
            <person name="Miroshnikov K."/>
            <person name="Ivanova A."/>
            <person name="Philippov D.A."/>
            <person name="Hakobyan A."/>
            <person name="Rijpstra I.C."/>
            <person name="Sinninghe Damste J.S."/>
            <person name="Liesack W."/>
            <person name="Dedysh S.N."/>
        </authorList>
    </citation>
    <scope>NUCLEOTIDE SEQUENCE [LARGE SCALE GENOMIC DNA]</scope>
    <source>
        <strain evidence="3">PX52</strain>
    </source>
</reference>
<organism evidence="2 3">
    <name type="scientific">Limnoglobus roseus</name>
    <dbReference type="NCBI Taxonomy" id="2598579"/>
    <lineage>
        <taxon>Bacteria</taxon>
        <taxon>Pseudomonadati</taxon>
        <taxon>Planctomycetota</taxon>
        <taxon>Planctomycetia</taxon>
        <taxon>Gemmatales</taxon>
        <taxon>Gemmataceae</taxon>
        <taxon>Limnoglobus</taxon>
    </lineage>
</organism>
<accession>A0A5C1A671</accession>
<dbReference type="AlphaFoldDB" id="A0A5C1A671"/>
<evidence type="ECO:0000256" key="1">
    <source>
        <dbReference type="SAM" id="MobiDB-lite"/>
    </source>
</evidence>
<sequence length="426" mass="47296">MISAYILNMTGKKGAKPVLSIRQRLIYGRLAPLRRPVPAKRLSDMLGGLINRQTISIHLEKLATLGLVQKHANGWVAVEPPEDLRKAFSLLKNPPEGRGWHSLYASWKLPLPAKMPFPGHRNAVELYAAYWKIRGAEYHGTPWNNVWLGLMLGVTRQAVSHILMALRDEGLLTADYRCQKHNFELQTEEVVKEKKKSLTGGKGCALDIRVNSLAKAEDIHAVIDQLTAGNYMLRSQIYDIVGEALKEHKKNEKPGDGSALVLNWLNARLRTRHGIEDGAQQKLAESVAVSVAQDEARVRVEQEIAEKRKTRKSAAEQVAAFALPGENLRPSNLRSLRTVGELEAALPKLRPGMTTAEIMEITRPSKTPEPVTVAVPCFRGNALRDPEPVIMPTAEDDARFDFSGGTSFREEEDDIESLPDSFFAAA</sequence>
<proteinExistence type="predicted"/>
<dbReference type="RefSeq" id="WP_149108799.1">
    <property type="nucleotide sequence ID" value="NZ_CP042425.1"/>
</dbReference>
<protein>
    <submittedName>
        <fullName evidence="2">Uncharacterized protein</fullName>
    </submittedName>
</protein>
<name>A0A5C1A671_9BACT</name>
<gene>
    <name evidence="2" type="ORF">PX52LOC_00723</name>
</gene>